<evidence type="ECO:0000256" key="6">
    <source>
        <dbReference type="ARBA" id="ARBA00022989"/>
    </source>
</evidence>
<feature type="transmembrane region" description="Helical" evidence="8">
    <location>
        <begin position="222"/>
        <end position="251"/>
    </location>
</feature>
<reference evidence="9" key="1">
    <citation type="submission" date="2019-09" db="EMBL/GenBank/DDBJ databases">
        <title>Characterisation of the sponge microbiome using genome-centric metagenomics.</title>
        <authorList>
            <person name="Engelberts J.P."/>
            <person name="Robbins S.J."/>
            <person name="De Goeij J.M."/>
            <person name="Aranda M."/>
            <person name="Bell S.C."/>
            <person name="Webster N.S."/>
        </authorList>
    </citation>
    <scope>NUCLEOTIDE SEQUENCE</scope>
    <source>
        <strain evidence="9">SB0664_bin_27</strain>
    </source>
</reference>
<keyword evidence="6 8" id="KW-1133">Transmembrane helix</keyword>
<name>A0A6B0YYI3_9CHLR</name>
<evidence type="ECO:0000256" key="4">
    <source>
        <dbReference type="ARBA" id="ARBA00022679"/>
    </source>
</evidence>
<keyword evidence="7 8" id="KW-0472">Membrane</keyword>
<evidence type="ECO:0000256" key="5">
    <source>
        <dbReference type="ARBA" id="ARBA00022692"/>
    </source>
</evidence>
<feature type="transmembrane region" description="Helical" evidence="8">
    <location>
        <begin position="381"/>
        <end position="402"/>
    </location>
</feature>
<gene>
    <name evidence="9" type="ORF">F4Y42_19895</name>
</gene>
<dbReference type="PANTHER" id="PTHR33908">
    <property type="entry name" value="MANNOSYLTRANSFERASE YKCB-RELATED"/>
    <property type="match status" value="1"/>
</dbReference>
<evidence type="ECO:0000256" key="7">
    <source>
        <dbReference type="ARBA" id="ARBA00023136"/>
    </source>
</evidence>
<feature type="transmembrane region" description="Helical" evidence="8">
    <location>
        <begin position="137"/>
        <end position="157"/>
    </location>
</feature>
<keyword evidence="5 8" id="KW-0812">Transmembrane</keyword>
<proteinExistence type="predicted"/>
<dbReference type="InterPro" id="IPR018674">
    <property type="entry name" value="DUF2142_membrane"/>
</dbReference>
<feature type="transmembrane region" description="Helical" evidence="8">
    <location>
        <begin position="263"/>
        <end position="283"/>
    </location>
</feature>
<sequence>MLSRIVKGIDVEKALVALLLSVFLLTGIAYSLIVPPFETPDEIYHYAVARHLAAGNGLPVQGPEMTGSWEQEGSQPPLYYSLVALLTAGIDQSGLDGFAVRNPRANLGDPHQPGNKNYMLFSAESRPLKGVNLALHIGRWTSVALGTFTVLFAYLLARFAFPADRWARLLATAMVATIPQFSFISASVSNDIMVTVVSAAALVWLAAICSRPWREGIRKWEWIGIGLLLGLGALSKLQGLGLLPLTAFVVLKRFGRNREWNTMLRGAVQAGCMVLIVAGWWYARNLYLYGDLFGTTNLLSVTGQRVEILSIQGLFGELRGLQMSFWGIFGWFSILLPPWVYSLFELLTALAVSGAIIALIRNLKSERGPGAILEQSGNTLGIAWVWVLISLALLGYWISVALGSQGRLLFPAITALAVVAVTGLRFWAGFLPRVGRLGLAFIIPLGLWSCSLFALVELLPVSYGLGDAAGSVNELPADATPIGRVYGEGVELVAARLPGPDFFDGDSVPLTLYFRATQLQERDLELFIHLLDAHDRQIGNVTSHPGWGARPLTLWQPGPIYEDSYQIPLDRPSPNFARVVVGFVDQSSTALESEGLLPVAGGGPRIESRVIWTHYEQLEPITVRYEGGISLVGAALGQGDIQHSTGQLIDIAQGGTLWVAMRWQETVDSDTEYATSLRLRPVKDEGSWVHQEDSKLWKPVSSLQANATPGALIDSLVRLELPEELPGGEYELQLVIYDAETLRPVVQDGTWEPELLLARLRLN</sequence>
<dbReference type="InterPro" id="IPR050297">
    <property type="entry name" value="LipidA_mod_glycosyltrf_83"/>
</dbReference>
<organism evidence="9">
    <name type="scientific">Caldilineaceae bacterium SB0664_bin_27</name>
    <dbReference type="NCBI Taxonomy" id="2605260"/>
    <lineage>
        <taxon>Bacteria</taxon>
        <taxon>Bacillati</taxon>
        <taxon>Chloroflexota</taxon>
        <taxon>Caldilineae</taxon>
        <taxon>Caldilineales</taxon>
        <taxon>Caldilineaceae</taxon>
    </lineage>
</organism>
<comment type="subcellular location">
    <subcellularLocation>
        <location evidence="1">Cell membrane</location>
        <topology evidence="1">Multi-pass membrane protein</topology>
    </subcellularLocation>
</comment>
<dbReference type="PANTHER" id="PTHR33908:SF11">
    <property type="entry name" value="MEMBRANE PROTEIN"/>
    <property type="match status" value="1"/>
</dbReference>
<evidence type="ECO:0000256" key="1">
    <source>
        <dbReference type="ARBA" id="ARBA00004651"/>
    </source>
</evidence>
<feature type="transmembrane region" description="Helical" evidence="8">
    <location>
        <begin position="340"/>
        <end position="360"/>
    </location>
</feature>
<keyword evidence="2" id="KW-1003">Cell membrane</keyword>
<dbReference type="GO" id="GO:0005886">
    <property type="term" value="C:plasma membrane"/>
    <property type="evidence" value="ECO:0007669"/>
    <property type="project" value="UniProtKB-SubCell"/>
</dbReference>
<feature type="transmembrane region" description="Helical" evidence="8">
    <location>
        <begin position="408"/>
        <end position="427"/>
    </location>
</feature>
<dbReference type="EMBL" id="VXRG01000168">
    <property type="protein sequence ID" value="MXY95707.1"/>
    <property type="molecule type" value="Genomic_DNA"/>
</dbReference>
<evidence type="ECO:0000256" key="2">
    <source>
        <dbReference type="ARBA" id="ARBA00022475"/>
    </source>
</evidence>
<dbReference type="GO" id="GO:0009103">
    <property type="term" value="P:lipopolysaccharide biosynthetic process"/>
    <property type="evidence" value="ECO:0007669"/>
    <property type="project" value="UniProtKB-ARBA"/>
</dbReference>
<dbReference type="Pfam" id="PF09913">
    <property type="entry name" value="DUF2142"/>
    <property type="match status" value="1"/>
</dbReference>
<evidence type="ECO:0000313" key="9">
    <source>
        <dbReference type="EMBL" id="MXY95707.1"/>
    </source>
</evidence>
<feature type="transmembrane region" description="Helical" evidence="8">
    <location>
        <begin position="192"/>
        <end position="210"/>
    </location>
</feature>
<comment type="caution">
    <text evidence="9">The sequence shown here is derived from an EMBL/GenBank/DDBJ whole genome shotgun (WGS) entry which is preliminary data.</text>
</comment>
<evidence type="ECO:0000256" key="8">
    <source>
        <dbReference type="SAM" id="Phobius"/>
    </source>
</evidence>
<accession>A0A6B0YYI3</accession>
<keyword evidence="4" id="KW-0808">Transferase</keyword>
<feature type="transmembrane region" description="Helical" evidence="8">
    <location>
        <begin position="439"/>
        <end position="463"/>
    </location>
</feature>
<dbReference type="AlphaFoldDB" id="A0A6B0YYI3"/>
<dbReference type="GO" id="GO:0016763">
    <property type="term" value="F:pentosyltransferase activity"/>
    <property type="evidence" value="ECO:0007669"/>
    <property type="project" value="TreeGrafter"/>
</dbReference>
<keyword evidence="3" id="KW-0328">Glycosyltransferase</keyword>
<evidence type="ECO:0000256" key="3">
    <source>
        <dbReference type="ARBA" id="ARBA00022676"/>
    </source>
</evidence>
<protein>
    <submittedName>
        <fullName evidence="9">DUF2142 domain-containing protein</fullName>
    </submittedName>
</protein>